<evidence type="ECO:0000256" key="1">
    <source>
        <dbReference type="SAM" id="MobiDB-lite"/>
    </source>
</evidence>
<organism evidence="2 3">
    <name type="scientific">Brachionus plicatilis</name>
    <name type="common">Marine rotifer</name>
    <name type="synonym">Brachionus muelleri</name>
    <dbReference type="NCBI Taxonomy" id="10195"/>
    <lineage>
        <taxon>Eukaryota</taxon>
        <taxon>Metazoa</taxon>
        <taxon>Spiralia</taxon>
        <taxon>Gnathifera</taxon>
        <taxon>Rotifera</taxon>
        <taxon>Eurotatoria</taxon>
        <taxon>Monogononta</taxon>
        <taxon>Pseudotrocha</taxon>
        <taxon>Ploima</taxon>
        <taxon>Brachionidae</taxon>
        <taxon>Brachionus</taxon>
    </lineage>
</organism>
<keyword evidence="3" id="KW-1185">Reference proteome</keyword>
<dbReference type="AlphaFoldDB" id="A0A3M7PRP2"/>
<dbReference type="EMBL" id="REGN01009227">
    <property type="protein sequence ID" value="RNA01664.1"/>
    <property type="molecule type" value="Genomic_DNA"/>
</dbReference>
<gene>
    <name evidence="2" type="ORF">BpHYR1_045708</name>
</gene>
<name>A0A3M7PRP2_BRAPC</name>
<evidence type="ECO:0000313" key="3">
    <source>
        <dbReference type="Proteomes" id="UP000276133"/>
    </source>
</evidence>
<sequence length="185" mass="22062">MLNIKSKLVELRDLIRRNSTPELVEQKKSLKKEFRRVQRQNIYFNQVREQNNIQSSFNLKNKNKFWSYIRRSKKKRIVEKNVSIKLDLLHSHFKKLFSNSEEVFSQQQISIKNQISSLLSSYSRPDSIPFLDMLTMEKILDKLDYSLVCGLEKLSYSLLKHDHSKNNSNLNNKSVEKKKKEKLQN</sequence>
<feature type="region of interest" description="Disordered" evidence="1">
    <location>
        <begin position="165"/>
        <end position="185"/>
    </location>
</feature>
<proteinExistence type="predicted"/>
<protein>
    <submittedName>
        <fullName evidence="2">Uncharacterized protein</fullName>
    </submittedName>
</protein>
<comment type="caution">
    <text evidence="2">The sequence shown here is derived from an EMBL/GenBank/DDBJ whole genome shotgun (WGS) entry which is preliminary data.</text>
</comment>
<dbReference type="Proteomes" id="UP000276133">
    <property type="component" value="Unassembled WGS sequence"/>
</dbReference>
<accession>A0A3M7PRP2</accession>
<reference evidence="2 3" key="1">
    <citation type="journal article" date="2018" name="Sci. Rep.">
        <title>Genomic signatures of local adaptation to the degree of environmental predictability in rotifers.</title>
        <authorList>
            <person name="Franch-Gras L."/>
            <person name="Hahn C."/>
            <person name="Garcia-Roger E.M."/>
            <person name="Carmona M.J."/>
            <person name="Serra M."/>
            <person name="Gomez A."/>
        </authorList>
    </citation>
    <scope>NUCLEOTIDE SEQUENCE [LARGE SCALE GENOMIC DNA]</scope>
    <source>
        <strain evidence="2">HYR1</strain>
    </source>
</reference>
<evidence type="ECO:0000313" key="2">
    <source>
        <dbReference type="EMBL" id="RNA01664.1"/>
    </source>
</evidence>
<feature type="compositionally biased region" description="Basic residues" evidence="1">
    <location>
        <begin position="176"/>
        <end position="185"/>
    </location>
</feature>